<feature type="domain" description="DUF695" evidence="1">
    <location>
        <begin position="27"/>
        <end position="144"/>
    </location>
</feature>
<organism evidence="2 3">
    <name type="scientific">Zobellella aerophila</name>
    <dbReference type="NCBI Taxonomy" id="870480"/>
    <lineage>
        <taxon>Bacteria</taxon>
        <taxon>Pseudomonadati</taxon>
        <taxon>Pseudomonadota</taxon>
        <taxon>Gammaproteobacteria</taxon>
        <taxon>Aeromonadales</taxon>
        <taxon>Aeromonadaceae</taxon>
        <taxon>Zobellella</taxon>
    </lineage>
</organism>
<accession>A0ABP6V1F7</accession>
<name>A0ABP6V1F7_9GAMM</name>
<dbReference type="EMBL" id="BAABCX010000001">
    <property type="protein sequence ID" value="GAA3526136.1"/>
    <property type="molecule type" value="Genomic_DNA"/>
</dbReference>
<dbReference type="Pfam" id="PF05117">
    <property type="entry name" value="DUF695"/>
    <property type="match status" value="1"/>
</dbReference>
<keyword evidence="3" id="KW-1185">Reference proteome</keyword>
<evidence type="ECO:0000313" key="2">
    <source>
        <dbReference type="EMBL" id="GAA3526136.1"/>
    </source>
</evidence>
<gene>
    <name evidence="2" type="ORF">GCM10022394_01530</name>
</gene>
<reference evidence="3" key="1">
    <citation type="journal article" date="2019" name="Int. J. Syst. Evol. Microbiol.">
        <title>The Global Catalogue of Microorganisms (GCM) 10K type strain sequencing project: providing services to taxonomists for standard genome sequencing and annotation.</title>
        <authorList>
            <consortium name="The Broad Institute Genomics Platform"/>
            <consortium name="The Broad Institute Genome Sequencing Center for Infectious Disease"/>
            <person name="Wu L."/>
            <person name="Ma J."/>
        </authorList>
    </citation>
    <scope>NUCLEOTIDE SEQUENCE [LARGE SCALE GENOMIC DNA]</scope>
    <source>
        <strain evidence="3">JCM 17110</strain>
    </source>
</reference>
<comment type="caution">
    <text evidence="2">The sequence shown here is derived from an EMBL/GenBank/DDBJ whole genome shotgun (WGS) entry which is preliminary data.</text>
</comment>
<proteinExistence type="predicted"/>
<evidence type="ECO:0000313" key="3">
    <source>
        <dbReference type="Proteomes" id="UP001500795"/>
    </source>
</evidence>
<dbReference type="InterPro" id="IPR016097">
    <property type="entry name" value="DUF695"/>
</dbReference>
<sequence length="155" mass="17962">MTHSANVKGYQVVIPEETHTLAEFSKNDLPGVATINSALVSFEPKEAFAWHLSIMVEAKELGDYRMPTPHEQKMLYDFEDEIEPNIKANGNALFLARVTHNGWRELVYRIYDPQPLNNYLQSLIQSENNSRPFEFHIDPDEHWEKATWFIQAVDS</sequence>
<protein>
    <recommendedName>
        <fullName evidence="1">DUF695 domain-containing protein</fullName>
    </recommendedName>
</protein>
<evidence type="ECO:0000259" key="1">
    <source>
        <dbReference type="Pfam" id="PF05117"/>
    </source>
</evidence>
<dbReference type="Proteomes" id="UP001500795">
    <property type="component" value="Unassembled WGS sequence"/>
</dbReference>
<dbReference type="RefSeq" id="WP_344953647.1">
    <property type="nucleotide sequence ID" value="NZ_BAABCX010000001.1"/>
</dbReference>